<feature type="transmembrane region" description="Helical" evidence="7">
    <location>
        <begin position="187"/>
        <end position="211"/>
    </location>
</feature>
<dbReference type="SMART" id="SM00387">
    <property type="entry name" value="HATPase_c"/>
    <property type="match status" value="1"/>
</dbReference>
<accession>A0ABZ1C6G6</accession>
<evidence type="ECO:0000256" key="1">
    <source>
        <dbReference type="ARBA" id="ARBA00000085"/>
    </source>
</evidence>
<feature type="domain" description="Histidine kinase" evidence="8">
    <location>
        <begin position="242"/>
        <end position="453"/>
    </location>
</feature>
<sequence>MPRSLSSRQVQWTALLAAALLLLALVAVVAWPVRRELQAQVLEREATAVAAVARLQRDLGVARIERLGVEATVDDVFEALLESSRLEGVAAIQLYDASGRAARELPLEAYVDALATADQVSRATARFHVGSPPAGAAGEALALTPGPWLEVIVPLNLEGETGAGGWARYWQDGRPAQAELAAVNRQILMVAGWAGGLGAVVLVSGLGWAFARLRRQADDLARTNRELLLHTKTAAIGAISSHLIHGLKNPLAGLEGFMAEEPGENGGDGEAWREAAATTRRVRGMINEVLAVLQDERDGADYTLTADDVYAAAGQRVEAAVRDAGLTLQMVTVSAEAAPGPEVDGRTAGLVGLVLGNLLDNAIAATPRGGTITLRGTMDAGEALCIDVEDTGGGLPTAVREAQFAPVRSSKTGGAGLGLALSGQLARHAGGALTVVRSDARGTCFRLTVPVSARAKVERSER</sequence>
<dbReference type="EC" id="2.7.13.3" evidence="2"/>
<dbReference type="InterPro" id="IPR050980">
    <property type="entry name" value="2C_sensor_his_kinase"/>
</dbReference>
<gene>
    <name evidence="9" type="ORF">K1X11_019705</name>
</gene>
<keyword evidence="3" id="KW-0597">Phosphoprotein</keyword>
<dbReference type="PROSITE" id="PS50109">
    <property type="entry name" value="HIS_KIN"/>
    <property type="match status" value="1"/>
</dbReference>
<proteinExistence type="predicted"/>
<evidence type="ECO:0000256" key="6">
    <source>
        <dbReference type="ARBA" id="ARBA00023012"/>
    </source>
</evidence>
<dbReference type="InterPro" id="IPR005467">
    <property type="entry name" value="His_kinase_dom"/>
</dbReference>
<keyword evidence="4" id="KW-0808">Transferase</keyword>
<dbReference type="RefSeq" id="WP_221029540.1">
    <property type="nucleotide sequence ID" value="NZ_CP139781.1"/>
</dbReference>
<evidence type="ECO:0000259" key="8">
    <source>
        <dbReference type="PROSITE" id="PS50109"/>
    </source>
</evidence>
<dbReference type="Gene3D" id="3.30.565.10">
    <property type="entry name" value="Histidine kinase-like ATPase, C-terminal domain"/>
    <property type="match status" value="1"/>
</dbReference>
<dbReference type="PRINTS" id="PR00344">
    <property type="entry name" value="BCTRLSENSOR"/>
</dbReference>
<protein>
    <recommendedName>
        <fullName evidence="2">histidine kinase</fullName>
        <ecNumber evidence="2">2.7.13.3</ecNumber>
    </recommendedName>
</protein>
<evidence type="ECO:0000256" key="5">
    <source>
        <dbReference type="ARBA" id="ARBA00022777"/>
    </source>
</evidence>
<keyword evidence="5 9" id="KW-0418">Kinase</keyword>
<dbReference type="Proteomes" id="UP000738431">
    <property type="component" value="Chromosome"/>
</dbReference>
<reference evidence="9 10" key="2">
    <citation type="submission" date="2023-12" db="EMBL/GenBank/DDBJ databases">
        <title>Description of an unclassified Opitutus bacterium of Verrucomicrobiota.</title>
        <authorList>
            <person name="Zhang D.-F."/>
        </authorList>
    </citation>
    <scope>NUCLEOTIDE SEQUENCE [LARGE SCALE GENOMIC DNA]</scope>
    <source>
        <strain evidence="9 10">WL0086</strain>
    </source>
</reference>
<evidence type="ECO:0000256" key="2">
    <source>
        <dbReference type="ARBA" id="ARBA00012438"/>
    </source>
</evidence>
<reference evidence="9 10" key="1">
    <citation type="submission" date="2021-08" db="EMBL/GenBank/DDBJ databases">
        <authorList>
            <person name="Zhang D."/>
            <person name="Zhang A."/>
            <person name="Wang L."/>
        </authorList>
    </citation>
    <scope>NUCLEOTIDE SEQUENCE [LARGE SCALE GENOMIC DNA]</scope>
    <source>
        <strain evidence="9 10">WL0086</strain>
    </source>
</reference>
<dbReference type="Pfam" id="PF02518">
    <property type="entry name" value="HATPase_c"/>
    <property type="match status" value="1"/>
</dbReference>
<organism evidence="9 10">
    <name type="scientific">Actomonas aquatica</name>
    <dbReference type="NCBI Taxonomy" id="2866162"/>
    <lineage>
        <taxon>Bacteria</taxon>
        <taxon>Pseudomonadati</taxon>
        <taxon>Verrucomicrobiota</taxon>
        <taxon>Opitutia</taxon>
        <taxon>Opitutales</taxon>
        <taxon>Opitutaceae</taxon>
        <taxon>Actomonas</taxon>
    </lineage>
</organism>
<evidence type="ECO:0000256" key="4">
    <source>
        <dbReference type="ARBA" id="ARBA00022679"/>
    </source>
</evidence>
<keyword evidence="6" id="KW-0902">Two-component regulatory system</keyword>
<evidence type="ECO:0000313" key="9">
    <source>
        <dbReference type="EMBL" id="WRQ87046.1"/>
    </source>
</evidence>
<evidence type="ECO:0000313" key="10">
    <source>
        <dbReference type="Proteomes" id="UP000738431"/>
    </source>
</evidence>
<dbReference type="GO" id="GO:0016301">
    <property type="term" value="F:kinase activity"/>
    <property type="evidence" value="ECO:0007669"/>
    <property type="project" value="UniProtKB-KW"/>
</dbReference>
<dbReference type="SUPFAM" id="SSF55874">
    <property type="entry name" value="ATPase domain of HSP90 chaperone/DNA topoisomerase II/histidine kinase"/>
    <property type="match status" value="1"/>
</dbReference>
<evidence type="ECO:0000256" key="3">
    <source>
        <dbReference type="ARBA" id="ARBA00022553"/>
    </source>
</evidence>
<dbReference type="InterPro" id="IPR003594">
    <property type="entry name" value="HATPase_dom"/>
</dbReference>
<dbReference type="InterPro" id="IPR004358">
    <property type="entry name" value="Sig_transdc_His_kin-like_C"/>
</dbReference>
<comment type="catalytic activity">
    <reaction evidence="1">
        <text>ATP + protein L-histidine = ADP + protein N-phospho-L-histidine.</text>
        <dbReference type="EC" id="2.7.13.3"/>
    </reaction>
</comment>
<keyword evidence="7" id="KW-0812">Transmembrane</keyword>
<name>A0ABZ1C6G6_9BACT</name>
<keyword evidence="7" id="KW-1133">Transmembrane helix</keyword>
<dbReference type="PANTHER" id="PTHR44936">
    <property type="entry name" value="SENSOR PROTEIN CREC"/>
    <property type="match status" value="1"/>
</dbReference>
<dbReference type="PANTHER" id="PTHR44936:SF9">
    <property type="entry name" value="SENSOR PROTEIN CREC"/>
    <property type="match status" value="1"/>
</dbReference>
<evidence type="ECO:0000256" key="7">
    <source>
        <dbReference type="SAM" id="Phobius"/>
    </source>
</evidence>
<keyword evidence="7" id="KW-0472">Membrane</keyword>
<dbReference type="EMBL" id="CP139781">
    <property type="protein sequence ID" value="WRQ87046.1"/>
    <property type="molecule type" value="Genomic_DNA"/>
</dbReference>
<dbReference type="InterPro" id="IPR036890">
    <property type="entry name" value="HATPase_C_sf"/>
</dbReference>
<keyword evidence="10" id="KW-1185">Reference proteome</keyword>